<keyword evidence="1" id="KW-1133">Transmembrane helix</keyword>
<keyword evidence="1" id="KW-0472">Membrane</keyword>
<feature type="transmembrane region" description="Helical" evidence="1">
    <location>
        <begin position="36"/>
        <end position="56"/>
    </location>
</feature>
<name>A0ABT9ZV81_9BACI</name>
<comment type="caution">
    <text evidence="2">The sequence shown here is derived from an EMBL/GenBank/DDBJ whole genome shotgun (WGS) entry which is preliminary data.</text>
</comment>
<feature type="transmembrane region" description="Helical" evidence="1">
    <location>
        <begin position="6"/>
        <end position="24"/>
    </location>
</feature>
<gene>
    <name evidence="2" type="ORF">J2S74_002533</name>
</gene>
<keyword evidence="3" id="KW-1185">Reference proteome</keyword>
<evidence type="ECO:0000256" key="1">
    <source>
        <dbReference type="SAM" id="Phobius"/>
    </source>
</evidence>
<protein>
    <submittedName>
        <fullName evidence="2">Uncharacterized protein</fullName>
    </submittedName>
</protein>
<reference evidence="2 3" key="1">
    <citation type="submission" date="2023-07" db="EMBL/GenBank/DDBJ databases">
        <title>Genomic Encyclopedia of Type Strains, Phase IV (KMG-IV): sequencing the most valuable type-strain genomes for metagenomic binning, comparative biology and taxonomic classification.</title>
        <authorList>
            <person name="Goeker M."/>
        </authorList>
    </citation>
    <scope>NUCLEOTIDE SEQUENCE [LARGE SCALE GENOMIC DNA]</scope>
    <source>
        <strain evidence="2 3">DSM 9768</strain>
    </source>
</reference>
<evidence type="ECO:0000313" key="3">
    <source>
        <dbReference type="Proteomes" id="UP001230005"/>
    </source>
</evidence>
<dbReference type="EMBL" id="JAUSUG010000009">
    <property type="protein sequence ID" value="MDQ0255151.1"/>
    <property type="molecule type" value="Genomic_DNA"/>
</dbReference>
<feature type="transmembrane region" description="Helical" evidence="1">
    <location>
        <begin position="62"/>
        <end position="86"/>
    </location>
</feature>
<evidence type="ECO:0000313" key="2">
    <source>
        <dbReference type="EMBL" id="MDQ0255151.1"/>
    </source>
</evidence>
<proteinExistence type="predicted"/>
<keyword evidence="1" id="KW-0812">Transmembrane</keyword>
<dbReference type="Proteomes" id="UP001230005">
    <property type="component" value="Unassembled WGS sequence"/>
</dbReference>
<sequence length="109" mass="12271">MLLTSLFIVGGVLILLQICSAVFINQLSIKKNWMKYFLSWLILILGIALVPLSIMMGGWISILFAGYGITMVITALLTIPIITLTLDNYKTRKSLIFKRKIKGELNRPN</sequence>
<accession>A0ABT9ZV81</accession>
<organism evidence="2 3">
    <name type="scientific">Evansella vedderi</name>
    <dbReference type="NCBI Taxonomy" id="38282"/>
    <lineage>
        <taxon>Bacteria</taxon>
        <taxon>Bacillati</taxon>
        <taxon>Bacillota</taxon>
        <taxon>Bacilli</taxon>
        <taxon>Bacillales</taxon>
        <taxon>Bacillaceae</taxon>
        <taxon>Evansella</taxon>
    </lineage>
</organism>